<dbReference type="Proteomes" id="UP000294562">
    <property type="component" value="Unassembled WGS sequence"/>
</dbReference>
<protein>
    <submittedName>
        <fullName evidence="1">Uncharacterized protein</fullName>
    </submittedName>
</protein>
<sequence length="801" mass="83739">MVMLIGLGLGMQVQVADAVTSPTGTEVSTVNDLAIANAIFDSGAARGANAADIPLTGTTDAADGAQIEARIVRADTGAEVHPWAVIATAAGGAWSGSFPAVQRSAYRLKAEVRVQGSAAAAGTMASDFMVGHVVVLIGQSEDARMFADKYDARTGGGAPLKGDWQSVPAFADDTARDSFFIATFGDAGEGETGSGTYEGNGIRAVSDMAPFTASVAHMANVVTRNAPGEKVLLINATQSGSSYVDLADDDDLDRNWNTSFADGVALVRSYGADVGVMMSSWTAAPSASGDGYRLRHYPLFTGMFAADDPSNPAGGTYVLDTDTATGENFDNLFWDLSGQNRAEAIFDAAVTRMAFHGPHRFEDNSGGTGGLIQQKQDTRISIRDWTRDAAVASIMLPKGPEIITYQNGSAANVNGEKVGVGDVAAVDWTDWSHPSDYSDDGLTARARHTGVAALYALGIGPSAAVNHEVPKFNRADWDASGAYVDLWYEASDGSTPAITTTRLARSEPPIPVTYNHRTEVAGFYINSEPAQRVEIVAGRVRVYPDGIAGAFDWSHTIFYGLGGASGIVQWPDDELDEIWKNLPIADVGFVGERLDGVAVEPMPLASDIANTLPAPIQFVTVAGSGPSFADPAGLGPNDGKLTFRVQVTPEAFGGGGQEILGQAGRVSLQRLNDGTMRVTLKDSTNTSLVGGTLSLAGIMPDNVFVDVVLALDLAGRRLRLFIDGVMTDDIQISASASGTLASNRSLNFFGSDSFGGAVGMLEVWKGYAPDGDTAALGAPYRRIAPDGAGGFVQTPGTSIWN</sequence>
<name>A0A4R6AR65_9RHOB</name>
<dbReference type="AlphaFoldDB" id="A0A4R6AR65"/>
<gene>
    <name evidence="1" type="ORF">E2L05_13230</name>
</gene>
<dbReference type="Gene3D" id="2.60.120.200">
    <property type="match status" value="1"/>
</dbReference>
<accession>A0A4R6AR65</accession>
<reference evidence="1 2" key="1">
    <citation type="submission" date="2019-03" db="EMBL/GenBank/DDBJ databases">
        <title>Rhodobacteraceae bacterium SM1902, a new member of the family Rhodobacteraceae isolated from Yantai.</title>
        <authorList>
            <person name="Sun Y."/>
        </authorList>
    </citation>
    <scope>NUCLEOTIDE SEQUENCE [LARGE SCALE GENOMIC DNA]</scope>
    <source>
        <strain evidence="1 2">SM1902</strain>
    </source>
</reference>
<organism evidence="1 2">
    <name type="scientific">Meridianimarinicoccus aquatilis</name>
    <dbReference type="NCBI Taxonomy" id="2552766"/>
    <lineage>
        <taxon>Bacteria</taxon>
        <taxon>Pseudomonadati</taxon>
        <taxon>Pseudomonadota</taxon>
        <taxon>Alphaproteobacteria</taxon>
        <taxon>Rhodobacterales</taxon>
        <taxon>Paracoccaceae</taxon>
        <taxon>Meridianimarinicoccus</taxon>
    </lineage>
</organism>
<comment type="caution">
    <text evidence="1">The sequence shown here is derived from an EMBL/GenBank/DDBJ whole genome shotgun (WGS) entry which is preliminary data.</text>
</comment>
<dbReference type="OrthoDB" id="7785670at2"/>
<dbReference type="EMBL" id="SMZO01000031">
    <property type="protein sequence ID" value="TDL86387.1"/>
    <property type="molecule type" value="Genomic_DNA"/>
</dbReference>
<evidence type="ECO:0000313" key="2">
    <source>
        <dbReference type="Proteomes" id="UP000294562"/>
    </source>
</evidence>
<proteinExistence type="predicted"/>
<evidence type="ECO:0000313" key="1">
    <source>
        <dbReference type="EMBL" id="TDL86387.1"/>
    </source>
</evidence>
<keyword evidence="2" id="KW-1185">Reference proteome</keyword>